<accession>F9PBQ0</accession>
<reference evidence="2 3" key="1">
    <citation type="submission" date="2011-07" db="EMBL/GenBank/DDBJ databases">
        <authorList>
            <person name="Harkins D.M."/>
            <person name="Madupu R."/>
            <person name="Durkin A.S."/>
            <person name="Torralba M."/>
            <person name="Methe B."/>
            <person name="Sutton G.G."/>
            <person name="Nelson K.E."/>
        </authorList>
    </citation>
    <scope>NUCLEOTIDE SEQUENCE [LARGE SCALE GENOMIC DNA]</scope>
    <source>
        <strain evidence="2 3">X</strain>
    </source>
</reference>
<keyword evidence="1" id="KW-1133">Transmembrane helix</keyword>
<evidence type="ECO:0008006" key="4">
    <source>
        <dbReference type="Google" id="ProtNLM"/>
    </source>
</evidence>
<dbReference type="EMBL" id="AFUQ01000001">
    <property type="protein sequence ID" value="EGV15086.1"/>
    <property type="molecule type" value="Genomic_DNA"/>
</dbReference>
<sequence length="140" mass="16036">MGFFNRLNREKVLINKKGFMKSKKLLLINGISAIIGFYVIVYASSDKEGGKIFYLISRFVEVPDLRNMVYFTCFILLILAFLAFFLHDENSKVNKKTYQFLFTASILGFVPFFSYFSSILALVSGVLYLTDYVSLSKKAV</sequence>
<dbReference type="AlphaFoldDB" id="F9PBQ0"/>
<evidence type="ECO:0000313" key="2">
    <source>
        <dbReference type="EMBL" id="EGV15086.1"/>
    </source>
</evidence>
<feature type="transmembrane region" description="Helical" evidence="1">
    <location>
        <begin position="98"/>
        <end position="129"/>
    </location>
</feature>
<keyword evidence="1" id="KW-0472">Membrane</keyword>
<evidence type="ECO:0000256" key="1">
    <source>
        <dbReference type="SAM" id="Phobius"/>
    </source>
</evidence>
<comment type="caution">
    <text evidence="2">The sequence shown here is derived from an EMBL/GenBank/DDBJ whole genome shotgun (WGS) entry which is preliminary data.</text>
</comment>
<evidence type="ECO:0000313" key="3">
    <source>
        <dbReference type="Proteomes" id="UP000003399"/>
    </source>
</evidence>
<feature type="transmembrane region" description="Helical" evidence="1">
    <location>
        <begin position="65"/>
        <end position="86"/>
    </location>
</feature>
<name>F9PBQ0_9STRE</name>
<gene>
    <name evidence="2" type="ORF">HMPREF1124_1274</name>
</gene>
<organism evidence="2 3">
    <name type="scientific">Streptococcus infantis X</name>
    <dbReference type="NCBI Taxonomy" id="997830"/>
    <lineage>
        <taxon>Bacteria</taxon>
        <taxon>Bacillati</taxon>
        <taxon>Bacillota</taxon>
        <taxon>Bacilli</taxon>
        <taxon>Lactobacillales</taxon>
        <taxon>Streptococcaceae</taxon>
        <taxon>Streptococcus</taxon>
    </lineage>
</organism>
<proteinExistence type="predicted"/>
<dbReference type="Proteomes" id="UP000003399">
    <property type="component" value="Unassembled WGS sequence"/>
</dbReference>
<protein>
    <recommendedName>
        <fullName evidence="4">Insulin activator factor</fullName>
    </recommendedName>
</protein>
<feature type="transmembrane region" description="Helical" evidence="1">
    <location>
        <begin position="25"/>
        <end position="45"/>
    </location>
</feature>
<keyword evidence="1" id="KW-0812">Transmembrane</keyword>